<dbReference type="AlphaFoldDB" id="A0A2R4W2G5"/>
<sequence>MALNKIDSGSLPNITQNTAPNKKASLFETMVNQQVSKLTQNSKPLKESSNTSNLRSKTNTVQNSNLV</sequence>
<evidence type="ECO:0000313" key="2">
    <source>
        <dbReference type="EMBL" id="AWB10898.1"/>
    </source>
</evidence>
<evidence type="ECO:0000256" key="1">
    <source>
        <dbReference type="SAM" id="MobiDB-lite"/>
    </source>
</evidence>
<dbReference type="EMBL" id="CP020921">
    <property type="protein sequence ID" value="AWB10898.1"/>
    <property type="molecule type" value="Genomic_DNA"/>
</dbReference>
<feature type="region of interest" description="Disordered" evidence="1">
    <location>
        <begin position="36"/>
        <end position="67"/>
    </location>
</feature>
<gene>
    <name evidence="2" type="ORF">TDSAC_1562</name>
</gene>
<keyword evidence="3" id="KW-1185">Reference proteome</keyword>
<dbReference type="KEGG" id="taci:TDSAC_1562"/>
<proteinExistence type="predicted"/>
<feature type="region of interest" description="Disordered" evidence="1">
    <location>
        <begin position="1"/>
        <end position="20"/>
    </location>
</feature>
<name>A0A2R4W2G5_THEAF</name>
<accession>A0A2R4W2G5</accession>
<feature type="compositionally biased region" description="Polar residues" evidence="1">
    <location>
        <begin position="10"/>
        <end position="20"/>
    </location>
</feature>
<reference evidence="2 3" key="1">
    <citation type="submission" date="2017-04" db="EMBL/GenBank/DDBJ databases">
        <title>Genomic insights into metabolism of Thermodesulfobium acidiphilum.</title>
        <authorList>
            <person name="Toshchakov S.V."/>
            <person name="Frolov E.N."/>
            <person name="Kublanov I.V."/>
            <person name="Samarov N.I."/>
            <person name="Novikov A."/>
            <person name="Lebedinsky A.V."/>
            <person name="Bonch-Osmolovskaya E.A."/>
            <person name="Chernyh N.A."/>
        </authorList>
    </citation>
    <scope>NUCLEOTIDE SEQUENCE [LARGE SCALE GENOMIC DNA]</scope>
    <source>
        <strain evidence="2 3">3127-1</strain>
    </source>
</reference>
<dbReference type="Proteomes" id="UP000244792">
    <property type="component" value="Chromosome"/>
</dbReference>
<organism evidence="2 3">
    <name type="scientific">Thermodesulfobium acidiphilum</name>
    <dbReference type="NCBI Taxonomy" id="1794699"/>
    <lineage>
        <taxon>Bacteria</taxon>
        <taxon>Pseudomonadati</taxon>
        <taxon>Thermodesulfobiota</taxon>
        <taxon>Thermodesulfobiia</taxon>
        <taxon>Thermodesulfobiales</taxon>
        <taxon>Thermodesulfobiaceae</taxon>
        <taxon>Thermodesulfobium</taxon>
    </lineage>
</organism>
<protein>
    <submittedName>
        <fullName evidence="2">Uncharacterized protein</fullName>
    </submittedName>
</protein>
<evidence type="ECO:0000313" key="3">
    <source>
        <dbReference type="Proteomes" id="UP000244792"/>
    </source>
</evidence>